<feature type="compositionally biased region" description="Basic and acidic residues" evidence="1">
    <location>
        <begin position="1"/>
        <end position="16"/>
    </location>
</feature>
<name>R7WBF9_AEGTA</name>
<feature type="region of interest" description="Disordered" evidence="1">
    <location>
        <begin position="1"/>
        <end position="41"/>
    </location>
</feature>
<evidence type="ECO:0000313" key="2">
    <source>
        <dbReference type="EnsemblPlants" id="EMT19103"/>
    </source>
</evidence>
<dbReference type="AlphaFoldDB" id="R7WBF9"/>
<reference evidence="2" key="1">
    <citation type="submission" date="2015-06" db="UniProtKB">
        <authorList>
            <consortium name="EnsemblPlants"/>
        </authorList>
    </citation>
    <scope>IDENTIFICATION</scope>
</reference>
<dbReference type="EnsemblPlants" id="EMT19103">
    <property type="protein sequence ID" value="EMT19103"/>
    <property type="gene ID" value="F775_00466"/>
</dbReference>
<protein>
    <submittedName>
        <fullName evidence="2">Uncharacterized protein</fullName>
    </submittedName>
</protein>
<accession>R7WBF9</accession>
<proteinExistence type="predicted"/>
<dbReference type="ExpressionAtlas" id="R7WBF9">
    <property type="expression patterns" value="baseline"/>
</dbReference>
<sequence length="145" mass="15856">MREREKEGEEGQREDSGEGGAAPGEEYCGEQSSGGASGPCQPAFLGLQQSSIAPFRTNDVKMWSGVWSCLNKVAEGQSKRRNFVDPAMSNGCSDESMGTVMKICLRCLTKEPTLRPLLEDVMWNQQFAALVQDDWSSEKSPLSSL</sequence>
<evidence type="ECO:0000256" key="1">
    <source>
        <dbReference type="SAM" id="MobiDB-lite"/>
    </source>
</evidence>
<organism evidence="2">
    <name type="scientific">Aegilops tauschii</name>
    <name type="common">Tausch's goatgrass</name>
    <name type="synonym">Aegilops squarrosa</name>
    <dbReference type="NCBI Taxonomy" id="37682"/>
    <lineage>
        <taxon>Eukaryota</taxon>
        <taxon>Viridiplantae</taxon>
        <taxon>Streptophyta</taxon>
        <taxon>Embryophyta</taxon>
        <taxon>Tracheophyta</taxon>
        <taxon>Spermatophyta</taxon>
        <taxon>Magnoliopsida</taxon>
        <taxon>Liliopsida</taxon>
        <taxon>Poales</taxon>
        <taxon>Poaceae</taxon>
        <taxon>BOP clade</taxon>
        <taxon>Pooideae</taxon>
        <taxon>Triticodae</taxon>
        <taxon>Triticeae</taxon>
        <taxon>Triticinae</taxon>
        <taxon>Aegilops</taxon>
    </lineage>
</organism>